<dbReference type="Proteomes" id="UP001164390">
    <property type="component" value="Chromosome"/>
</dbReference>
<evidence type="ECO:0000259" key="1">
    <source>
        <dbReference type="Pfam" id="PF13474"/>
    </source>
</evidence>
<dbReference type="SUPFAM" id="SSF54427">
    <property type="entry name" value="NTF2-like"/>
    <property type="match status" value="1"/>
</dbReference>
<organism evidence="2 3">
    <name type="scientific">Solicola gregarius</name>
    <dbReference type="NCBI Taxonomy" id="2908642"/>
    <lineage>
        <taxon>Bacteria</taxon>
        <taxon>Bacillati</taxon>
        <taxon>Actinomycetota</taxon>
        <taxon>Actinomycetes</taxon>
        <taxon>Propionibacteriales</taxon>
        <taxon>Nocardioidaceae</taxon>
        <taxon>Solicola</taxon>
    </lineage>
</organism>
<reference evidence="2" key="1">
    <citation type="submission" date="2022-01" db="EMBL/GenBank/DDBJ databases">
        <title>Nocardioidaceae gen. sp. A5X3R13.</title>
        <authorList>
            <person name="Lopez Marin M.A."/>
            <person name="Uhlik O."/>
        </authorList>
    </citation>
    <scope>NUCLEOTIDE SEQUENCE</scope>
    <source>
        <strain evidence="2">A5X3R13</strain>
    </source>
</reference>
<protein>
    <submittedName>
        <fullName evidence="2">Nuclear transport factor 2 family protein</fullName>
    </submittedName>
</protein>
<feature type="domain" description="SnoaL-like" evidence="1">
    <location>
        <begin position="12"/>
        <end position="135"/>
    </location>
</feature>
<dbReference type="EMBL" id="CP094970">
    <property type="protein sequence ID" value="UYM07656.1"/>
    <property type="molecule type" value="Genomic_DNA"/>
</dbReference>
<evidence type="ECO:0000313" key="3">
    <source>
        <dbReference type="Proteomes" id="UP001164390"/>
    </source>
</evidence>
<dbReference type="InterPro" id="IPR032710">
    <property type="entry name" value="NTF2-like_dom_sf"/>
</dbReference>
<gene>
    <name evidence="2" type="ORF">L0C25_11470</name>
</gene>
<evidence type="ECO:0000313" key="2">
    <source>
        <dbReference type="EMBL" id="UYM07656.1"/>
    </source>
</evidence>
<proteinExistence type="predicted"/>
<dbReference type="Gene3D" id="3.10.450.50">
    <property type="match status" value="1"/>
</dbReference>
<dbReference type="AlphaFoldDB" id="A0AA46TLU1"/>
<dbReference type="Pfam" id="PF13474">
    <property type="entry name" value="SnoaL_3"/>
    <property type="match status" value="1"/>
</dbReference>
<dbReference type="RefSeq" id="WP_271636632.1">
    <property type="nucleotide sequence ID" value="NZ_CP094970.1"/>
</dbReference>
<keyword evidence="3" id="KW-1185">Reference proteome</keyword>
<dbReference type="KEGG" id="sgrg:L0C25_11470"/>
<sequence>MTTNTTHDEAEIRDLIDVAATAMRGRDADAMVARYTDDVVEYSLAPPLRQETSTSVDPGTVRAWFAGFDGPIDHAVRDLEISVGGDVAYCHGLNRLTATPAGAPESFTLWFRFTAGLRKVGGGWRIAHLHESTPFYMDMSPDGTFRAAVDLTP</sequence>
<name>A0AA46TLU1_9ACTN</name>
<dbReference type="InterPro" id="IPR037401">
    <property type="entry name" value="SnoaL-like"/>
</dbReference>
<accession>A0AA46TLU1</accession>